<dbReference type="AlphaFoldDB" id="A0A9P0VR93"/>
<reference evidence="2" key="1">
    <citation type="submission" date="2022-07" db="EMBL/GenBank/DDBJ databases">
        <authorList>
            <person name="Macas J."/>
            <person name="Novak P."/>
            <person name="Neumann P."/>
        </authorList>
    </citation>
    <scope>NUCLEOTIDE SEQUENCE</scope>
</reference>
<evidence type="ECO:0000313" key="2">
    <source>
        <dbReference type="EMBL" id="CAH9052505.1"/>
    </source>
</evidence>
<gene>
    <name evidence="2" type="ORF">CEURO_LOCUS352</name>
</gene>
<organism evidence="2 3">
    <name type="scientific">Cuscuta europaea</name>
    <name type="common">European dodder</name>
    <dbReference type="NCBI Taxonomy" id="41803"/>
    <lineage>
        <taxon>Eukaryota</taxon>
        <taxon>Viridiplantae</taxon>
        <taxon>Streptophyta</taxon>
        <taxon>Embryophyta</taxon>
        <taxon>Tracheophyta</taxon>
        <taxon>Spermatophyta</taxon>
        <taxon>Magnoliopsida</taxon>
        <taxon>eudicotyledons</taxon>
        <taxon>Gunneridae</taxon>
        <taxon>Pentapetalae</taxon>
        <taxon>asterids</taxon>
        <taxon>lamiids</taxon>
        <taxon>Solanales</taxon>
        <taxon>Convolvulaceae</taxon>
        <taxon>Cuscuteae</taxon>
        <taxon>Cuscuta</taxon>
        <taxon>Cuscuta subgen. Cuscuta</taxon>
    </lineage>
</organism>
<dbReference type="Proteomes" id="UP001152484">
    <property type="component" value="Unassembled WGS sequence"/>
</dbReference>
<evidence type="ECO:0000256" key="1">
    <source>
        <dbReference type="SAM" id="MobiDB-lite"/>
    </source>
</evidence>
<comment type="caution">
    <text evidence="2">The sequence shown here is derived from an EMBL/GenBank/DDBJ whole genome shotgun (WGS) entry which is preliminary data.</text>
</comment>
<name>A0A9P0VR93_CUSEU</name>
<proteinExistence type="predicted"/>
<sequence length="593" mass="65764">MGMGIVVEELRKGKMKCGDGKEYEKRMEDHHPIFPRLHISNAERRGPKAPPRNKMAALSEKQHPAISLPPIPMLPLPLPNSSALSHAGSPFYYPPPSSHSCSSAIHFTMGEPSFTTPRNLDLAPLKYECLSDNKGDFPSTSCHSFSAMKLENGGGFNAQKFPHTGKHPESGNIQKILEKEKDTVSSSSFYQKNHNSSEKVIQKMNHLGKERCNLEDEYDEEYDEYAKKVKTDKKRSASMMEDHDKEISHADRNEEIPCASAINLSPDDVVKILGHKLFWKARRTIMHQQRTFSLQIFELHRLIKVQKMVSRSPDILFEDDLFTRKSHIKSPFFTKKLPPNNVNEPPTPVVERSSYSSQKPKGILGIGLESSREKMPVHQEPYLGTPTLTSPDHEAKSGPWCFQPPHGNQWLVPVRSPSEGLVYKPYSGPCPPPGGILAPLYSGCRPLNLSYGIGLFSSPPVGQAYFQPYALPVISPSVRDTNLGRPCEKKLVCNNMSNGAQSGILSNGAPSLQTDRGSDLQGSTASSPSERVLPDALSLFPTKPTGEDSGQPVLNQNCGQQVRVIKVVPHNPNTASESAARIFKSIQEERKQH</sequence>
<dbReference type="EMBL" id="CAMAPE010000002">
    <property type="protein sequence ID" value="CAH9052505.1"/>
    <property type="molecule type" value="Genomic_DNA"/>
</dbReference>
<feature type="compositionally biased region" description="Polar residues" evidence="1">
    <location>
        <begin position="504"/>
        <end position="529"/>
    </location>
</feature>
<dbReference type="PANTHER" id="PTHR34281">
    <property type="entry name" value="PROTEIN EARLY FLOWERING 3"/>
    <property type="match status" value="1"/>
</dbReference>
<protein>
    <submittedName>
        <fullName evidence="2">Uncharacterized protein</fullName>
    </submittedName>
</protein>
<accession>A0A9P0VR93</accession>
<keyword evidence="3" id="KW-1185">Reference proteome</keyword>
<feature type="region of interest" description="Disordered" evidence="1">
    <location>
        <begin position="336"/>
        <end position="360"/>
    </location>
</feature>
<dbReference type="GO" id="GO:2000028">
    <property type="term" value="P:regulation of photoperiodism, flowering"/>
    <property type="evidence" value="ECO:0007669"/>
    <property type="project" value="InterPro"/>
</dbReference>
<dbReference type="InterPro" id="IPR039319">
    <property type="entry name" value="ELF3-like"/>
</dbReference>
<dbReference type="OrthoDB" id="1939092at2759"/>
<dbReference type="PANTHER" id="PTHR34281:SF24">
    <property type="entry name" value="PROTEIN EARLY FLOWERING 3-LIKE"/>
    <property type="match status" value="1"/>
</dbReference>
<feature type="region of interest" description="Disordered" evidence="1">
    <location>
        <begin position="504"/>
        <end position="531"/>
    </location>
</feature>
<evidence type="ECO:0000313" key="3">
    <source>
        <dbReference type="Proteomes" id="UP001152484"/>
    </source>
</evidence>